<dbReference type="AlphaFoldDB" id="A0AAV3JHQ4"/>
<organism evidence="1 2">
    <name type="scientific">Leptospira borgpetersenii serovar Javanica str. UI 09931</name>
    <dbReference type="NCBI Taxonomy" id="1049767"/>
    <lineage>
        <taxon>Bacteria</taxon>
        <taxon>Pseudomonadati</taxon>
        <taxon>Spirochaetota</taxon>
        <taxon>Spirochaetia</taxon>
        <taxon>Leptospirales</taxon>
        <taxon>Leptospiraceae</taxon>
        <taxon>Leptospira</taxon>
    </lineage>
</organism>
<sequence>MTEAQNNRSKSVILVKIFHFEKRLTNLSLGYYYGFKKWNMGPGFVYRRSGITRSRHGGLILSWPWTA</sequence>
<accession>A0AAV3JHQ4</accession>
<dbReference type="Proteomes" id="UP000014570">
    <property type="component" value="Unassembled WGS sequence"/>
</dbReference>
<protein>
    <submittedName>
        <fullName evidence="1">Uncharacterized protein</fullName>
    </submittedName>
</protein>
<evidence type="ECO:0000313" key="1">
    <source>
        <dbReference type="EMBL" id="EPG59115.1"/>
    </source>
</evidence>
<reference evidence="1 2" key="1">
    <citation type="submission" date="2013-04" db="EMBL/GenBank/DDBJ databases">
        <authorList>
            <person name="Harkins D.M."/>
            <person name="Durkin A.S."/>
            <person name="Brinkac L.M."/>
            <person name="Haft D.H."/>
            <person name="Selengut J.D."/>
            <person name="Sanka R."/>
            <person name="DePew J."/>
            <person name="Purushe J."/>
            <person name="Chanthongthip A."/>
            <person name="Lattana O."/>
            <person name="Phetsouvanh R."/>
            <person name="Newton P.N."/>
            <person name="Vinetz J.M."/>
            <person name="Sutton G.G."/>
            <person name="Nierman W.C."/>
            <person name="Fouts D.E."/>
        </authorList>
    </citation>
    <scope>NUCLEOTIDE SEQUENCE [LARGE SCALE GENOMIC DNA]</scope>
    <source>
        <strain evidence="1 2">UI 09931</strain>
    </source>
</reference>
<name>A0AAV3JHQ4_LEPBO</name>
<evidence type="ECO:0000313" key="2">
    <source>
        <dbReference type="Proteomes" id="UP000014570"/>
    </source>
</evidence>
<gene>
    <name evidence="1" type="ORF">LEP1GSC103_3669</name>
</gene>
<dbReference type="EMBL" id="AHNP02000003">
    <property type="protein sequence ID" value="EPG59115.1"/>
    <property type="molecule type" value="Genomic_DNA"/>
</dbReference>
<proteinExistence type="predicted"/>
<comment type="caution">
    <text evidence="1">The sequence shown here is derived from an EMBL/GenBank/DDBJ whole genome shotgun (WGS) entry which is preliminary data.</text>
</comment>